<evidence type="ECO:0000313" key="1">
    <source>
        <dbReference type="EMBL" id="NGN62540.1"/>
    </source>
</evidence>
<protein>
    <recommendedName>
        <fullName evidence="3">Phytanoyl-CoA dioxygenase</fullName>
    </recommendedName>
</protein>
<dbReference type="PANTHER" id="PTHR20883:SF48">
    <property type="entry name" value="ECTOINE DIOXYGENASE"/>
    <property type="match status" value="1"/>
</dbReference>
<dbReference type="EMBL" id="JAAKZV010000002">
    <property type="protein sequence ID" value="NGN62540.1"/>
    <property type="molecule type" value="Genomic_DNA"/>
</dbReference>
<keyword evidence="2" id="KW-1185">Reference proteome</keyword>
<dbReference type="RefSeq" id="WP_165230056.1">
    <property type="nucleotide sequence ID" value="NZ_JAAKZV010000002.1"/>
</dbReference>
<proteinExistence type="predicted"/>
<evidence type="ECO:0000313" key="2">
    <source>
        <dbReference type="Proteomes" id="UP000481583"/>
    </source>
</evidence>
<name>A0A6G4TSL6_9ACTN</name>
<reference evidence="1 2" key="1">
    <citation type="submission" date="2020-02" db="EMBL/GenBank/DDBJ databases">
        <title>Whole-genome analyses of novel actinobacteria.</title>
        <authorList>
            <person name="Sahin N."/>
        </authorList>
    </citation>
    <scope>NUCLEOTIDE SEQUENCE [LARGE SCALE GENOMIC DNA]</scope>
    <source>
        <strain evidence="1 2">A7024</strain>
    </source>
</reference>
<evidence type="ECO:0008006" key="3">
    <source>
        <dbReference type="Google" id="ProtNLM"/>
    </source>
</evidence>
<comment type="caution">
    <text evidence="1">The sequence shown here is derived from an EMBL/GenBank/DDBJ whole genome shotgun (WGS) entry which is preliminary data.</text>
</comment>
<dbReference type="AlphaFoldDB" id="A0A6G4TSL6"/>
<sequence length="256" mass="28327">METNAPETGAPALTRDEVGRFHRSGYLGPYAACTPAEMAELRERIDLEVLPAPGPNPGNPLQARHLDRHLVHDLATRPAVLGRLRGLLGDDIVLWTTYFFNKEPGALELPWHQDVNFWPIEPPLNVSIWMAVDHVTTENSCVQLIPGSHRTVIPHLPSRPGMSFAEEADPALVEADKAVDMELAPGEFFIFNERMLHRSAPNHSTRRRLGFSARYTLPQVSILDQDSAPLFPGHACVLVSGSDAMGLNRMTEPPAR</sequence>
<dbReference type="Proteomes" id="UP000481583">
    <property type="component" value="Unassembled WGS sequence"/>
</dbReference>
<dbReference type="InterPro" id="IPR008775">
    <property type="entry name" value="Phytyl_CoA_dOase-like"/>
</dbReference>
<organism evidence="1 2">
    <name type="scientific">Streptomyces coryli</name>
    <dbReference type="NCBI Taxonomy" id="1128680"/>
    <lineage>
        <taxon>Bacteria</taxon>
        <taxon>Bacillati</taxon>
        <taxon>Actinomycetota</taxon>
        <taxon>Actinomycetes</taxon>
        <taxon>Kitasatosporales</taxon>
        <taxon>Streptomycetaceae</taxon>
        <taxon>Streptomyces</taxon>
    </lineage>
</organism>
<dbReference type="PANTHER" id="PTHR20883">
    <property type="entry name" value="PHYTANOYL-COA DIOXYGENASE DOMAIN CONTAINING 1"/>
    <property type="match status" value="1"/>
</dbReference>
<dbReference type="SUPFAM" id="SSF51197">
    <property type="entry name" value="Clavaminate synthase-like"/>
    <property type="match status" value="1"/>
</dbReference>
<dbReference type="Pfam" id="PF05721">
    <property type="entry name" value="PhyH"/>
    <property type="match status" value="1"/>
</dbReference>
<dbReference type="GO" id="GO:0005506">
    <property type="term" value="F:iron ion binding"/>
    <property type="evidence" value="ECO:0007669"/>
    <property type="project" value="UniProtKB-ARBA"/>
</dbReference>
<dbReference type="GO" id="GO:0016706">
    <property type="term" value="F:2-oxoglutarate-dependent dioxygenase activity"/>
    <property type="evidence" value="ECO:0007669"/>
    <property type="project" value="UniProtKB-ARBA"/>
</dbReference>
<accession>A0A6G4TSL6</accession>
<dbReference type="Gene3D" id="2.60.120.620">
    <property type="entry name" value="q2cbj1_9rhob like domain"/>
    <property type="match status" value="1"/>
</dbReference>
<gene>
    <name evidence="1" type="ORF">G5C51_01255</name>
</gene>